<protein>
    <recommendedName>
        <fullName evidence="2">GPI-anchored protein LLG1-like domain-containing protein</fullName>
    </recommendedName>
</protein>
<dbReference type="EMBL" id="JAUUTY010000002">
    <property type="protein sequence ID" value="KAK1684045.1"/>
    <property type="molecule type" value="Genomic_DNA"/>
</dbReference>
<dbReference type="PANTHER" id="PTHR31533">
    <property type="entry name" value="GPI-ANCHORED PROTEIN LLG1-RELATED-RELATED"/>
    <property type="match status" value="1"/>
</dbReference>
<evidence type="ECO:0000313" key="4">
    <source>
        <dbReference type="Proteomes" id="UP001231189"/>
    </source>
</evidence>
<dbReference type="PANTHER" id="PTHR31533:SF37">
    <property type="entry name" value="OS04G0500300 PROTEIN"/>
    <property type="match status" value="1"/>
</dbReference>
<keyword evidence="1" id="KW-0732">Signal</keyword>
<comment type="caution">
    <text evidence="3">The sequence shown here is derived from an EMBL/GenBank/DDBJ whole genome shotgun (WGS) entry which is preliminary data.</text>
</comment>
<feature type="chain" id="PRO_5041949292" description="GPI-anchored protein LLG1-like domain-containing protein" evidence="1">
    <location>
        <begin position="23"/>
        <end position="137"/>
    </location>
</feature>
<sequence>MGSSAAAVLLCVALSVVAAASAEPQPRFITMEALKATEPSSSRKLMVGFPAGFCPVQFDEKKQITKIANKCRGQEVPLPSCCEAFRSVACPYSALLDDVTNGCSVDLLMKIHDFCRMPAGYFAMCGDSTVGLSCPVS</sequence>
<name>A0AAD8WX61_LOLMU</name>
<reference evidence="3" key="1">
    <citation type="submission" date="2023-07" db="EMBL/GenBank/DDBJ databases">
        <title>A chromosome-level genome assembly of Lolium multiflorum.</title>
        <authorList>
            <person name="Chen Y."/>
            <person name="Copetti D."/>
            <person name="Kolliker R."/>
            <person name="Studer B."/>
        </authorList>
    </citation>
    <scope>NUCLEOTIDE SEQUENCE</scope>
    <source>
        <strain evidence="3">02402/16</strain>
        <tissue evidence="3">Leaf</tissue>
    </source>
</reference>
<feature type="domain" description="GPI-anchored protein LLG1-like" evidence="2">
    <location>
        <begin position="57"/>
        <end position="132"/>
    </location>
</feature>
<dbReference type="InterPro" id="IPR039307">
    <property type="entry name" value="LORELEI-like"/>
</dbReference>
<evidence type="ECO:0000259" key="2">
    <source>
        <dbReference type="Pfam" id="PF26578"/>
    </source>
</evidence>
<feature type="signal peptide" evidence="1">
    <location>
        <begin position="1"/>
        <end position="22"/>
    </location>
</feature>
<keyword evidence="4" id="KW-1185">Reference proteome</keyword>
<evidence type="ECO:0000256" key="1">
    <source>
        <dbReference type="SAM" id="SignalP"/>
    </source>
</evidence>
<dbReference type="AlphaFoldDB" id="A0AAD8WX61"/>
<evidence type="ECO:0000313" key="3">
    <source>
        <dbReference type="EMBL" id="KAK1684045.1"/>
    </source>
</evidence>
<dbReference type="Pfam" id="PF26578">
    <property type="entry name" value="LLG1"/>
    <property type="match status" value="1"/>
</dbReference>
<dbReference type="InterPro" id="IPR058888">
    <property type="entry name" value="LLG1-like"/>
</dbReference>
<dbReference type="Proteomes" id="UP001231189">
    <property type="component" value="Unassembled WGS sequence"/>
</dbReference>
<gene>
    <name evidence="3" type="ORF">QYE76_044893</name>
</gene>
<organism evidence="3 4">
    <name type="scientific">Lolium multiflorum</name>
    <name type="common">Italian ryegrass</name>
    <name type="synonym">Lolium perenne subsp. multiflorum</name>
    <dbReference type="NCBI Taxonomy" id="4521"/>
    <lineage>
        <taxon>Eukaryota</taxon>
        <taxon>Viridiplantae</taxon>
        <taxon>Streptophyta</taxon>
        <taxon>Embryophyta</taxon>
        <taxon>Tracheophyta</taxon>
        <taxon>Spermatophyta</taxon>
        <taxon>Magnoliopsida</taxon>
        <taxon>Liliopsida</taxon>
        <taxon>Poales</taxon>
        <taxon>Poaceae</taxon>
        <taxon>BOP clade</taxon>
        <taxon>Pooideae</taxon>
        <taxon>Poodae</taxon>
        <taxon>Poeae</taxon>
        <taxon>Poeae Chloroplast Group 2 (Poeae type)</taxon>
        <taxon>Loliodinae</taxon>
        <taxon>Loliinae</taxon>
        <taxon>Lolium</taxon>
    </lineage>
</organism>
<accession>A0AAD8WX61</accession>
<proteinExistence type="predicted"/>